<dbReference type="Proteomes" id="UP001152759">
    <property type="component" value="Chromosome 6"/>
</dbReference>
<reference evidence="2" key="1">
    <citation type="submission" date="2021-12" db="EMBL/GenBank/DDBJ databases">
        <authorList>
            <person name="King R."/>
        </authorList>
    </citation>
    <scope>NUCLEOTIDE SEQUENCE</scope>
</reference>
<organism evidence="2 3">
    <name type="scientific">Bemisia tabaci</name>
    <name type="common">Sweetpotato whitefly</name>
    <name type="synonym">Aleurodes tabaci</name>
    <dbReference type="NCBI Taxonomy" id="7038"/>
    <lineage>
        <taxon>Eukaryota</taxon>
        <taxon>Metazoa</taxon>
        <taxon>Ecdysozoa</taxon>
        <taxon>Arthropoda</taxon>
        <taxon>Hexapoda</taxon>
        <taxon>Insecta</taxon>
        <taxon>Pterygota</taxon>
        <taxon>Neoptera</taxon>
        <taxon>Paraneoptera</taxon>
        <taxon>Hemiptera</taxon>
        <taxon>Sternorrhyncha</taxon>
        <taxon>Aleyrodoidea</taxon>
        <taxon>Aleyrodidae</taxon>
        <taxon>Aleyrodinae</taxon>
        <taxon>Bemisia</taxon>
    </lineage>
</organism>
<dbReference type="AlphaFoldDB" id="A0A9P0F879"/>
<keyword evidence="3" id="KW-1185">Reference proteome</keyword>
<evidence type="ECO:0000313" key="2">
    <source>
        <dbReference type="EMBL" id="CAH0392015.1"/>
    </source>
</evidence>
<name>A0A9P0F879_BEMTA</name>
<proteinExistence type="predicted"/>
<feature type="region of interest" description="Disordered" evidence="1">
    <location>
        <begin position="180"/>
        <end position="204"/>
    </location>
</feature>
<gene>
    <name evidence="2" type="ORF">BEMITA_LOCUS10574</name>
</gene>
<evidence type="ECO:0000313" key="3">
    <source>
        <dbReference type="Proteomes" id="UP001152759"/>
    </source>
</evidence>
<sequence>MSLLRKVVSGRTALLVARAQIDMCKTTLKSEENDDGNINLPPHSGGFNIASLVNGARILCHGRQGDAAVSDQVLLLGTIEEAIFPKLHNERLQQSPAQDLLKMAMSQTLDFPDVDVSAAIRRKATELYPDLADDDALKAAIRGGSAENATLILVAGRSNINNQANLTVKEPDYQKTCEHQGERQAARTDSGISEKKNRMEANRNESKVMTRLEKLFLKRNRLEPRQLIEAFENIVYGKYETPQDNELASDIFFLVQNLHFDPKQCVLIGLSLDNGFLPKSGLSIEAASTKHLNW</sequence>
<protein>
    <submittedName>
        <fullName evidence="2">Uncharacterized protein</fullName>
    </submittedName>
</protein>
<dbReference type="EMBL" id="OU963867">
    <property type="protein sequence ID" value="CAH0392015.1"/>
    <property type="molecule type" value="Genomic_DNA"/>
</dbReference>
<accession>A0A9P0F879</accession>
<evidence type="ECO:0000256" key="1">
    <source>
        <dbReference type="SAM" id="MobiDB-lite"/>
    </source>
</evidence>